<reference evidence="1 2" key="1">
    <citation type="submission" date="2021-06" db="EMBL/GenBank/DDBJ databases">
        <title>Caerostris extrusa draft genome.</title>
        <authorList>
            <person name="Kono N."/>
            <person name="Arakawa K."/>
        </authorList>
    </citation>
    <scope>NUCLEOTIDE SEQUENCE [LARGE SCALE GENOMIC DNA]</scope>
</reference>
<dbReference type="EMBL" id="BPLR01016046">
    <property type="protein sequence ID" value="GIY80711.1"/>
    <property type="molecule type" value="Genomic_DNA"/>
</dbReference>
<protein>
    <submittedName>
        <fullName evidence="1">Uncharacterized protein</fullName>
    </submittedName>
</protein>
<accession>A0AAV4WDV6</accession>
<dbReference type="AlphaFoldDB" id="A0AAV4WDV6"/>
<name>A0AAV4WDV6_CAEEX</name>
<comment type="caution">
    <text evidence="1">The sequence shown here is derived from an EMBL/GenBank/DDBJ whole genome shotgun (WGS) entry which is preliminary data.</text>
</comment>
<evidence type="ECO:0000313" key="2">
    <source>
        <dbReference type="Proteomes" id="UP001054945"/>
    </source>
</evidence>
<organism evidence="1 2">
    <name type="scientific">Caerostris extrusa</name>
    <name type="common">Bark spider</name>
    <name type="synonym">Caerostris bankana</name>
    <dbReference type="NCBI Taxonomy" id="172846"/>
    <lineage>
        <taxon>Eukaryota</taxon>
        <taxon>Metazoa</taxon>
        <taxon>Ecdysozoa</taxon>
        <taxon>Arthropoda</taxon>
        <taxon>Chelicerata</taxon>
        <taxon>Arachnida</taxon>
        <taxon>Araneae</taxon>
        <taxon>Araneomorphae</taxon>
        <taxon>Entelegynae</taxon>
        <taxon>Araneoidea</taxon>
        <taxon>Araneidae</taxon>
        <taxon>Caerostris</taxon>
    </lineage>
</organism>
<evidence type="ECO:0000313" key="1">
    <source>
        <dbReference type="EMBL" id="GIY80711.1"/>
    </source>
</evidence>
<keyword evidence="2" id="KW-1185">Reference proteome</keyword>
<gene>
    <name evidence="1" type="ORF">CEXT_134741</name>
</gene>
<proteinExistence type="predicted"/>
<dbReference type="Proteomes" id="UP001054945">
    <property type="component" value="Unassembled WGS sequence"/>
</dbReference>
<sequence>MSSALKGIRFERSAVDPACNSNPECPVRREKNNTPPTFASTCVNSSKGGDSKTVFLLFSPKKEITKLAINFLNCKPKRQIPLIRWKMKCPDEWESNLLFPSSPLLFFYSQKKWRLQIPYREQTVSILRRGVCTCETGSSTSAAADRGGAICDPKNLRLL</sequence>